<dbReference type="AlphaFoldDB" id="A0A2M7QEE8"/>
<dbReference type="InterPro" id="IPR029044">
    <property type="entry name" value="Nucleotide-diphossugar_trans"/>
</dbReference>
<dbReference type="Pfam" id="PF00535">
    <property type="entry name" value="Glycos_transf_2"/>
    <property type="match status" value="1"/>
</dbReference>
<reference evidence="3" key="1">
    <citation type="submission" date="2017-09" db="EMBL/GenBank/DDBJ databases">
        <title>Depth-based differentiation of microbial function through sediment-hosted aquifers and enrichment of novel symbionts in the deep terrestrial subsurface.</title>
        <authorList>
            <person name="Probst A.J."/>
            <person name="Ladd B."/>
            <person name="Jarett J.K."/>
            <person name="Geller-Mcgrath D.E."/>
            <person name="Sieber C.M.K."/>
            <person name="Emerson J.B."/>
            <person name="Anantharaman K."/>
            <person name="Thomas B.C."/>
            <person name="Malmstrom R."/>
            <person name="Stieglmeier M."/>
            <person name="Klingl A."/>
            <person name="Woyke T."/>
            <person name="Ryan C.M."/>
            <person name="Banfield J.F."/>
        </authorList>
    </citation>
    <scope>NUCLEOTIDE SEQUENCE [LARGE SCALE GENOMIC DNA]</scope>
</reference>
<evidence type="ECO:0000313" key="3">
    <source>
        <dbReference type="Proteomes" id="UP000230108"/>
    </source>
</evidence>
<dbReference type="SUPFAM" id="SSF53448">
    <property type="entry name" value="Nucleotide-diphospho-sugar transferases"/>
    <property type="match status" value="1"/>
</dbReference>
<feature type="domain" description="Glycosyltransferase 2-like" evidence="1">
    <location>
        <begin position="6"/>
        <end position="117"/>
    </location>
</feature>
<proteinExistence type="predicted"/>
<comment type="caution">
    <text evidence="2">The sequence shown here is derived from an EMBL/GenBank/DDBJ whole genome shotgun (WGS) entry which is preliminary data.</text>
</comment>
<dbReference type="EMBL" id="PFLF01000042">
    <property type="protein sequence ID" value="PIY69228.1"/>
    <property type="molecule type" value="Genomic_DNA"/>
</dbReference>
<dbReference type="CDD" id="cd06433">
    <property type="entry name" value="GT_2_WfgS_like"/>
    <property type="match status" value="1"/>
</dbReference>
<evidence type="ECO:0000259" key="1">
    <source>
        <dbReference type="Pfam" id="PF00535"/>
    </source>
</evidence>
<organism evidence="2 3">
    <name type="scientific">Candidatus Roizmanbacteria bacterium CG_4_10_14_0_8_um_filter_39_9</name>
    <dbReference type="NCBI Taxonomy" id="1974829"/>
    <lineage>
        <taxon>Bacteria</taxon>
        <taxon>Candidatus Roizmaniibacteriota</taxon>
    </lineage>
</organism>
<dbReference type="PANTHER" id="PTHR22916:SF65">
    <property type="entry name" value="SLR1065 PROTEIN"/>
    <property type="match status" value="1"/>
</dbReference>
<name>A0A2M7QEE8_9BACT</name>
<keyword evidence="2" id="KW-0808">Transferase</keyword>
<sequence>MALKISIITPSFNQGKFIEQTIQSVLSQNYPDLEYIIMDGGSTDETVSILKKYEGKLKWFSEKDKGQSGAINKGLKMITGDIIAWINSDDYYLPGTLTNIAELFEKNKNIQWITGDYIVVDAKGKEIHAFVRLYKKLVSYFSSFAALSFANYINQPSTFWKKELQDKAGRINESYRYCMDYDLWLRFMKVSAPYIIHTPLSAFRIHATSKGGSEYGKQFEEELEVVQKYTNNQLVVLLHKCHNMFINIAYKIIK</sequence>
<dbReference type="PANTHER" id="PTHR22916">
    <property type="entry name" value="GLYCOSYLTRANSFERASE"/>
    <property type="match status" value="1"/>
</dbReference>
<accession>A0A2M7QEE8</accession>
<evidence type="ECO:0000313" key="2">
    <source>
        <dbReference type="EMBL" id="PIY69228.1"/>
    </source>
</evidence>
<gene>
    <name evidence="2" type="ORF">COY90_01710</name>
</gene>
<dbReference type="Proteomes" id="UP000230108">
    <property type="component" value="Unassembled WGS sequence"/>
</dbReference>
<dbReference type="InterPro" id="IPR001173">
    <property type="entry name" value="Glyco_trans_2-like"/>
</dbReference>
<dbReference type="GO" id="GO:0016740">
    <property type="term" value="F:transferase activity"/>
    <property type="evidence" value="ECO:0007669"/>
    <property type="project" value="UniProtKB-KW"/>
</dbReference>
<dbReference type="Gene3D" id="3.90.550.10">
    <property type="entry name" value="Spore Coat Polysaccharide Biosynthesis Protein SpsA, Chain A"/>
    <property type="match status" value="1"/>
</dbReference>
<protein>
    <submittedName>
        <fullName evidence="2">Glycosyltransferase</fullName>
    </submittedName>
</protein>